<sequence>MEFVKHIAETLETYTKKYYYNIKLKIEVKSNIPTITDGNTPKNTLLTERTAFVDVFDNLEN</sequence>
<dbReference type="AlphaFoldDB" id="A0A9N9FP91"/>
<dbReference type="EMBL" id="CAJVPL010001012">
    <property type="protein sequence ID" value="CAG8546812.1"/>
    <property type="molecule type" value="Genomic_DNA"/>
</dbReference>
<proteinExistence type="predicted"/>
<keyword evidence="2" id="KW-1185">Reference proteome</keyword>
<organism evidence="1 2">
    <name type="scientific">Ambispora gerdemannii</name>
    <dbReference type="NCBI Taxonomy" id="144530"/>
    <lineage>
        <taxon>Eukaryota</taxon>
        <taxon>Fungi</taxon>
        <taxon>Fungi incertae sedis</taxon>
        <taxon>Mucoromycota</taxon>
        <taxon>Glomeromycotina</taxon>
        <taxon>Glomeromycetes</taxon>
        <taxon>Archaeosporales</taxon>
        <taxon>Ambisporaceae</taxon>
        <taxon>Ambispora</taxon>
    </lineage>
</organism>
<comment type="caution">
    <text evidence="1">The sequence shown here is derived from an EMBL/GenBank/DDBJ whole genome shotgun (WGS) entry which is preliminary data.</text>
</comment>
<gene>
    <name evidence="1" type="ORF">AGERDE_LOCUS6459</name>
</gene>
<name>A0A9N9FP91_9GLOM</name>
<evidence type="ECO:0000313" key="2">
    <source>
        <dbReference type="Proteomes" id="UP000789831"/>
    </source>
</evidence>
<accession>A0A9N9FP91</accession>
<evidence type="ECO:0000313" key="1">
    <source>
        <dbReference type="EMBL" id="CAG8546812.1"/>
    </source>
</evidence>
<dbReference type="Proteomes" id="UP000789831">
    <property type="component" value="Unassembled WGS sequence"/>
</dbReference>
<reference evidence="1" key="1">
    <citation type="submission" date="2021-06" db="EMBL/GenBank/DDBJ databases">
        <authorList>
            <person name="Kallberg Y."/>
            <person name="Tangrot J."/>
            <person name="Rosling A."/>
        </authorList>
    </citation>
    <scope>NUCLEOTIDE SEQUENCE</scope>
    <source>
        <strain evidence="1">MT106</strain>
    </source>
</reference>
<protein>
    <submittedName>
        <fullName evidence="1">8246_t:CDS:1</fullName>
    </submittedName>
</protein>